<protein>
    <submittedName>
        <fullName evidence="3">Protein regulator of cytokinesis 1</fullName>
    </submittedName>
</protein>
<dbReference type="GO" id="GO:1990023">
    <property type="term" value="C:mitotic spindle midzone"/>
    <property type="evidence" value="ECO:0007669"/>
    <property type="project" value="TreeGrafter"/>
</dbReference>
<dbReference type="GO" id="GO:0051256">
    <property type="term" value="P:mitotic spindle midzone assembly"/>
    <property type="evidence" value="ECO:0007669"/>
    <property type="project" value="TreeGrafter"/>
</dbReference>
<evidence type="ECO:0000313" key="3">
    <source>
        <dbReference type="EMBL" id="JAP61712.1"/>
    </source>
</evidence>
<evidence type="ECO:0000256" key="2">
    <source>
        <dbReference type="SAM" id="MobiDB-lite"/>
    </source>
</evidence>
<organism evidence="3">
    <name type="scientific">Schistocephalus solidus</name>
    <name type="common">Tapeworm</name>
    <dbReference type="NCBI Taxonomy" id="70667"/>
    <lineage>
        <taxon>Eukaryota</taxon>
        <taxon>Metazoa</taxon>
        <taxon>Spiralia</taxon>
        <taxon>Lophotrochozoa</taxon>
        <taxon>Platyhelminthes</taxon>
        <taxon>Cestoda</taxon>
        <taxon>Eucestoda</taxon>
        <taxon>Diphyllobothriidea</taxon>
        <taxon>Diphyllobothriidae</taxon>
        <taxon>Schistocephalus</taxon>
    </lineage>
</organism>
<name>A0A0V0J7K0_SCHSO</name>
<keyword evidence="1" id="KW-0175">Coiled coil</keyword>
<dbReference type="InterPro" id="IPR007145">
    <property type="entry name" value="MAP65_Ase1_PRC1"/>
</dbReference>
<evidence type="ECO:0000256" key="1">
    <source>
        <dbReference type="SAM" id="Coils"/>
    </source>
</evidence>
<proteinExistence type="predicted"/>
<feature type="coiled-coil region" evidence="1">
    <location>
        <begin position="55"/>
        <end position="82"/>
    </location>
</feature>
<dbReference type="GO" id="GO:0005737">
    <property type="term" value="C:cytoplasm"/>
    <property type="evidence" value="ECO:0007669"/>
    <property type="project" value="TreeGrafter"/>
</dbReference>
<feature type="compositionally biased region" description="Polar residues" evidence="2">
    <location>
        <begin position="479"/>
        <end position="498"/>
    </location>
</feature>
<dbReference type="Gene3D" id="1.20.58.1520">
    <property type="match status" value="1"/>
</dbReference>
<dbReference type="GO" id="GO:0008017">
    <property type="term" value="F:microtubule binding"/>
    <property type="evidence" value="ECO:0007669"/>
    <property type="project" value="InterPro"/>
</dbReference>
<reference evidence="3" key="1">
    <citation type="submission" date="2016-01" db="EMBL/GenBank/DDBJ databases">
        <title>Reference transcriptome for the parasite Schistocephalus solidus: insights into the molecular evolution of parasitism.</title>
        <authorList>
            <person name="Hebert F.O."/>
            <person name="Grambauer S."/>
            <person name="Barber I."/>
            <person name="Landry C.R."/>
            <person name="Aubin-Horth N."/>
        </authorList>
    </citation>
    <scope>NUCLEOTIDE SEQUENCE</scope>
</reference>
<sequence>MTSNEFWRNELIEEVKNVLLEMQSFWEKIGYDCDALSARKDEIRRMTFLFLNERLENEHQLLDNLSSSVDGLREEVRTLEKDLEISSYNINQDKPLLEQQSELSNRKTVLIEKVSELTADFRALQSTEKDLCEFLGLEVLRGFQTLPTASEKAVLQARVDELLGMKNQREGDFLRISSKIKSYVEYVGVDCFSDLSDTIAKFTVPLEACSHLTEIFIKEADDAEKMCFERYQNFRHREEELYNNISSLRSRLGLSPCKIPEGQSSTAVSRLQFGLAEYERLRALRLQNIQNIISKCQIELEELWRACFVSRDYCASFRSSTPPDCSEEMLCRLETEVSKWKAFKSTHADFFAALNVWVDTLNRIKEIEIKRQDPEILKNRGGILLKLDKEDRRLRQRDLPQQITLLQAITESACAGPDSALFAVVCVEGQPLADLHLALASMKENDSKMGTKVDKRHNVTMVNKLQSTSLKRNAAFRPQSPTHSRQQFTPTEFSTTKKSCILKR</sequence>
<dbReference type="EMBL" id="GEEE01001513">
    <property type="protein sequence ID" value="JAP61712.1"/>
    <property type="molecule type" value="Transcribed_RNA"/>
</dbReference>
<gene>
    <name evidence="3" type="primary">PRC1</name>
    <name evidence="3" type="ORF">TR114852</name>
</gene>
<dbReference type="Pfam" id="PF03999">
    <property type="entry name" value="MAP65_ASE1"/>
    <property type="match status" value="1"/>
</dbReference>
<accession>A0A0V0J7K0</accession>
<feature type="region of interest" description="Disordered" evidence="2">
    <location>
        <begin position="470"/>
        <end position="504"/>
    </location>
</feature>
<dbReference type="AlphaFoldDB" id="A0A0V0J7K0"/>
<dbReference type="PANTHER" id="PTHR19321:SF41">
    <property type="entry name" value="FASCETTO-RELATED"/>
    <property type="match status" value="1"/>
</dbReference>
<dbReference type="PANTHER" id="PTHR19321">
    <property type="entry name" value="PROTEIN REGULATOR OF CYTOKINESIS 1 PRC1-RELATED"/>
    <property type="match status" value="1"/>
</dbReference>